<evidence type="ECO:0000313" key="8">
    <source>
        <dbReference type="Proteomes" id="UP000318571"/>
    </source>
</evidence>
<dbReference type="EMBL" id="VCGU01000458">
    <property type="protein sequence ID" value="TRY64312.1"/>
    <property type="molecule type" value="Genomic_DNA"/>
</dbReference>
<dbReference type="PANTHER" id="PTHR21242">
    <property type="entry name" value="TRANSCRIPTION INITIATION FACTOR TFIID SUBUNIT 10"/>
    <property type="match status" value="1"/>
</dbReference>
<keyword evidence="2" id="KW-0805">Transcription regulation</keyword>
<name>A0A553NFT0_TIGCA</name>
<reference evidence="7 8" key="1">
    <citation type="journal article" date="2018" name="Nat. Ecol. Evol.">
        <title>Genomic signatures of mitonuclear coevolution across populations of Tigriopus californicus.</title>
        <authorList>
            <person name="Barreto F.S."/>
            <person name="Watson E.T."/>
            <person name="Lima T.G."/>
            <person name="Willett C.S."/>
            <person name="Edmands S."/>
            <person name="Li W."/>
            <person name="Burton R.S."/>
        </authorList>
    </citation>
    <scope>NUCLEOTIDE SEQUENCE [LARGE SCALE GENOMIC DNA]</scope>
    <source>
        <strain evidence="7 8">San Diego</strain>
    </source>
</reference>
<organism evidence="7 8">
    <name type="scientific">Tigriopus californicus</name>
    <name type="common">Marine copepod</name>
    <dbReference type="NCBI Taxonomy" id="6832"/>
    <lineage>
        <taxon>Eukaryota</taxon>
        <taxon>Metazoa</taxon>
        <taxon>Ecdysozoa</taxon>
        <taxon>Arthropoda</taxon>
        <taxon>Crustacea</taxon>
        <taxon>Multicrustacea</taxon>
        <taxon>Hexanauplia</taxon>
        <taxon>Copepoda</taxon>
        <taxon>Harpacticoida</taxon>
        <taxon>Harpacticidae</taxon>
        <taxon>Tigriopus</taxon>
    </lineage>
</organism>
<dbReference type="GO" id="GO:1990841">
    <property type="term" value="F:promoter-specific chromatin binding"/>
    <property type="evidence" value="ECO:0007669"/>
    <property type="project" value="TreeGrafter"/>
</dbReference>
<dbReference type="GO" id="GO:0006367">
    <property type="term" value="P:transcription initiation at RNA polymerase II promoter"/>
    <property type="evidence" value="ECO:0007669"/>
    <property type="project" value="TreeGrafter"/>
</dbReference>
<evidence type="ECO:0000256" key="6">
    <source>
        <dbReference type="SAM" id="MobiDB-lite"/>
    </source>
</evidence>
<accession>A0A553NFT0</accession>
<dbReference type="InterPro" id="IPR003923">
    <property type="entry name" value="TAF10"/>
</dbReference>
<proteinExistence type="inferred from homology"/>
<dbReference type="PRINTS" id="PR01443">
    <property type="entry name" value="TFIID30KDSUB"/>
</dbReference>
<dbReference type="GO" id="GO:0005669">
    <property type="term" value="C:transcription factor TFIID complex"/>
    <property type="evidence" value="ECO:0007669"/>
    <property type="project" value="TreeGrafter"/>
</dbReference>
<evidence type="ECO:0000256" key="3">
    <source>
        <dbReference type="ARBA" id="ARBA00023163"/>
    </source>
</evidence>
<protein>
    <recommendedName>
        <fullName evidence="9">Transcription initiation factor TFIID subunit 10</fullName>
    </recommendedName>
</protein>
<dbReference type="STRING" id="6832.A0A553NFT0"/>
<dbReference type="PANTHER" id="PTHR21242:SF0">
    <property type="entry name" value="TRANSCRIPTION INITIATION FACTOR TFIID SUBUNIT 10"/>
    <property type="match status" value="1"/>
</dbReference>
<keyword evidence="8" id="KW-1185">Reference proteome</keyword>
<comment type="caution">
    <text evidence="7">The sequence shown here is derived from an EMBL/GenBank/DDBJ whole genome shotgun (WGS) entry which is preliminary data.</text>
</comment>
<keyword evidence="3" id="KW-0804">Transcription</keyword>
<evidence type="ECO:0000256" key="5">
    <source>
        <dbReference type="ARBA" id="ARBA00025730"/>
    </source>
</evidence>
<feature type="region of interest" description="Disordered" evidence="6">
    <location>
        <begin position="1"/>
        <end position="22"/>
    </location>
</feature>
<dbReference type="GO" id="GO:0000124">
    <property type="term" value="C:SAGA complex"/>
    <property type="evidence" value="ECO:0007669"/>
    <property type="project" value="TreeGrafter"/>
</dbReference>
<dbReference type="AlphaFoldDB" id="A0A553NFT0"/>
<evidence type="ECO:0000256" key="1">
    <source>
        <dbReference type="ARBA" id="ARBA00004123"/>
    </source>
</evidence>
<evidence type="ECO:0000256" key="2">
    <source>
        <dbReference type="ARBA" id="ARBA00023015"/>
    </source>
</evidence>
<feature type="compositionally biased region" description="Polar residues" evidence="6">
    <location>
        <begin position="1"/>
        <end position="14"/>
    </location>
</feature>
<gene>
    <name evidence="7" type="ORF">TCAL_01844</name>
</gene>
<keyword evidence="4" id="KW-0539">Nucleus</keyword>
<sequence length="135" mass="14554">MASNSQNGRQTNGMMANGGYGSDSTSLPSIAGPPVADLVSQLEDYTPTIPDAVAQHFLSSSGFQTDDPRIVRIMSIAAQKFVADIANDALQHCKMRGAGQTNKKNKDRKYVLTNDDLAQAMSDQGITLKKPPYFM</sequence>
<evidence type="ECO:0000256" key="4">
    <source>
        <dbReference type="ARBA" id="ARBA00023242"/>
    </source>
</evidence>
<dbReference type="CDD" id="cd07982">
    <property type="entry name" value="HFD_TAF10"/>
    <property type="match status" value="1"/>
</dbReference>
<dbReference type="OMA" id="GFECDDV"/>
<dbReference type="Pfam" id="PF03540">
    <property type="entry name" value="TAF10"/>
    <property type="match status" value="1"/>
</dbReference>
<evidence type="ECO:0000313" key="7">
    <source>
        <dbReference type="EMBL" id="TRY64312.1"/>
    </source>
</evidence>
<comment type="similarity">
    <text evidence="5">Belongs to the TAF10 family.</text>
</comment>
<dbReference type="GO" id="GO:0016251">
    <property type="term" value="F:RNA polymerase II general transcription initiation factor activity"/>
    <property type="evidence" value="ECO:0007669"/>
    <property type="project" value="TreeGrafter"/>
</dbReference>
<comment type="subcellular location">
    <subcellularLocation>
        <location evidence="1">Nucleus</location>
    </subcellularLocation>
</comment>
<evidence type="ECO:0008006" key="9">
    <source>
        <dbReference type="Google" id="ProtNLM"/>
    </source>
</evidence>
<dbReference type="Proteomes" id="UP000318571">
    <property type="component" value="Chromosome 10"/>
</dbReference>